<comment type="caution">
    <text evidence="2">The sequence shown here is derived from an EMBL/GenBank/DDBJ whole genome shotgun (WGS) entry which is preliminary data.</text>
</comment>
<dbReference type="InterPro" id="IPR001387">
    <property type="entry name" value="Cro/C1-type_HTH"/>
</dbReference>
<feature type="domain" description="HTH cro/C1-type" evidence="1">
    <location>
        <begin position="85"/>
        <end position="141"/>
    </location>
</feature>
<dbReference type="Proteomes" id="UP000248039">
    <property type="component" value="Unassembled WGS sequence"/>
</dbReference>
<dbReference type="AlphaFoldDB" id="A0A2V4NW99"/>
<dbReference type="SMART" id="SM00530">
    <property type="entry name" value="HTH_XRE"/>
    <property type="match status" value="2"/>
</dbReference>
<dbReference type="CDD" id="cd00093">
    <property type="entry name" value="HTH_XRE"/>
    <property type="match status" value="1"/>
</dbReference>
<evidence type="ECO:0000259" key="1">
    <source>
        <dbReference type="SMART" id="SM00530"/>
    </source>
</evidence>
<dbReference type="EMBL" id="PYBW01000101">
    <property type="protein sequence ID" value="PYC73037.1"/>
    <property type="molecule type" value="Genomic_DNA"/>
</dbReference>
<sequence length="229" mass="24085">MRSSRPPAPAPVPFSPQAARAHRVGLGLTPDQVAAGMAAHGVRLLPGHVLGWESGEFRPDEAEFIALARALWCPAVQLMGAPPASLRDFRLARELTAAQAAARIGMSPRGYTTAELTGRWTGDEAQSAALAEVLGLRLRDLLVVTGGAAELADRLRQCVAGRWQAQLSAVARLVPVPGATLSAVLAALQSEYQVTTHWGATAPAAPPQTPVEDRFWTLLAARDTGGLPV</sequence>
<dbReference type="RefSeq" id="WP_110672239.1">
    <property type="nucleotide sequence ID" value="NZ_PYBW01000101.1"/>
</dbReference>
<keyword evidence="3" id="KW-1185">Reference proteome</keyword>
<accession>A0A2V4NW99</accession>
<evidence type="ECO:0000313" key="2">
    <source>
        <dbReference type="EMBL" id="PYC73037.1"/>
    </source>
</evidence>
<organism evidence="2 3">
    <name type="scientific">Streptomyces tateyamensis</name>
    <dbReference type="NCBI Taxonomy" id="565073"/>
    <lineage>
        <taxon>Bacteria</taxon>
        <taxon>Bacillati</taxon>
        <taxon>Actinomycetota</taxon>
        <taxon>Actinomycetes</taxon>
        <taxon>Kitasatosporales</taxon>
        <taxon>Streptomycetaceae</taxon>
        <taxon>Streptomyces</taxon>
    </lineage>
</organism>
<protein>
    <submittedName>
        <fullName evidence="2">Transcriptional regulator</fullName>
    </submittedName>
</protein>
<name>A0A2V4NW99_9ACTN</name>
<dbReference type="InterPro" id="IPR010982">
    <property type="entry name" value="Lambda_DNA-bd_dom_sf"/>
</dbReference>
<dbReference type="OrthoDB" id="3851368at2"/>
<dbReference type="GO" id="GO:0003677">
    <property type="term" value="F:DNA binding"/>
    <property type="evidence" value="ECO:0007669"/>
    <property type="project" value="InterPro"/>
</dbReference>
<dbReference type="SUPFAM" id="SSF47413">
    <property type="entry name" value="lambda repressor-like DNA-binding domains"/>
    <property type="match status" value="1"/>
</dbReference>
<reference evidence="2 3" key="1">
    <citation type="submission" date="2018-03" db="EMBL/GenBank/DDBJ databases">
        <title>Bioinformatic expansion and discovery of thiopeptide antibiotics.</title>
        <authorList>
            <person name="Schwalen C.J."/>
            <person name="Hudson G.A."/>
            <person name="Mitchell D.A."/>
        </authorList>
    </citation>
    <scope>NUCLEOTIDE SEQUENCE [LARGE SCALE GENOMIC DNA]</scope>
    <source>
        <strain evidence="2 3">ATCC 21389</strain>
    </source>
</reference>
<feature type="domain" description="HTH cro/C1-type" evidence="1">
    <location>
        <begin position="18"/>
        <end position="78"/>
    </location>
</feature>
<gene>
    <name evidence="2" type="ORF">C7C46_25375</name>
</gene>
<evidence type="ECO:0000313" key="3">
    <source>
        <dbReference type="Proteomes" id="UP000248039"/>
    </source>
</evidence>
<proteinExistence type="predicted"/>